<comment type="caution">
    <text evidence="1">The sequence shown here is derived from an EMBL/GenBank/DDBJ whole genome shotgun (WGS) entry which is preliminary data.</text>
</comment>
<reference evidence="1 2" key="1">
    <citation type="journal article" date="2022" name="Nat. Plants">
        <title>Genomes of leafy and leafless Platanthera orchids illuminate the evolution of mycoheterotrophy.</title>
        <authorList>
            <person name="Li M.H."/>
            <person name="Liu K.W."/>
            <person name="Li Z."/>
            <person name="Lu H.C."/>
            <person name="Ye Q.L."/>
            <person name="Zhang D."/>
            <person name="Wang J.Y."/>
            <person name="Li Y.F."/>
            <person name="Zhong Z.M."/>
            <person name="Liu X."/>
            <person name="Yu X."/>
            <person name="Liu D.K."/>
            <person name="Tu X.D."/>
            <person name="Liu B."/>
            <person name="Hao Y."/>
            <person name="Liao X.Y."/>
            <person name="Jiang Y.T."/>
            <person name="Sun W.H."/>
            <person name="Chen J."/>
            <person name="Chen Y.Q."/>
            <person name="Ai Y."/>
            <person name="Zhai J.W."/>
            <person name="Wu S.S."/>
            <person name="Zhou Z."/>
            <person name="Hsiao Y.Y."/>
            <person name="Wu W.L."/>
            <person name="Chen Y.Y."/>
            <person name="Lin Y.F."/>
            <person name="Hsu J.L."/>
            <person name="Li C.Y."/>
            <person name="Wang Z.W."/>
            <person name="Zhao X."/>
            <person name="Zhong W.Y."/>
            <person name="Ma X.K."/>
            <person name="Ma L."/>
            <person name="Huang J."/>
            <person name="Chen G.Z."/>
            <person name="Huang M.Z."/>
            <person name="Huang L."/>
            <person name="Peng D.H."/>
            <person name="Luo Y.B."/>
            <person name="Zou S.Q."/>
            <person name="Chen S.P."/>
            <person name="Lan S."/>
            <person name="Tsai W.C."/>
            <person name="Van de Peer Y."/>
            <person name="Liu Z.J."/>
        </authorList>
    </citation>
    <scope>NUCLEOTIDE SEQUENCE [LARGE SCALE GENOMIC DNA]</scope>
    <source>
        <strain evidence="1">Lor288</strain>
    </source>
</reference>
<gene>
    <name evidence="1" type="ORF">KSP40_PGU018276</name>
</gene>
<accession>A0ABR2MK21</accession>
<sequence length="146" mass="16914">MSASQALIAYSSYDMAARACCLDGYILEHKRLTVLFHKTKEECEADMNDRGHVIYPSEPLLRMQKTEQDVRNLGRRVEISEGEMGEMRRDMGEMRHVVEEIKKHLSHFMTHLSHFAHGGWKSRRDKKHGVMDLEDEGAMAMMTSME</sequence>
<name>A0ABR2MK21_9ASPA</name>
<dbReference type="Proteomes" id="UP001412067">
    <property type="component" value="Unassembled WGS sequence"/>
</dbReference>
<evidence type="ECO:0000313" key="1">
    <source>
        <dbReference type="EMBL" id="KAK8964411.1"/>
    </source>
</evidence>
<protein>
    <submittedName>
        <fullName evidence="1">Uncharacterized protein</fullName>
    </submittedName>
</protein>
<proteinExistence type="predicted"/>
<dbReference type="EMBL" id="JBBWWR010000007">
    <property type="protein sequence ID" value="KAK8964411.1"/>
    <property type="molecule type" value="Genomic_DNA"/>
</dbReference>
<keyword evidence="2" id="KW-1185">Reference proteome</keyword>
<organism evidence="1 2">
    <name type="scientific">Platanthera guangdongensis</name>
    <dbReference type="NCBI Taxonomy" id="2320717"/>
    <lineage>
        <taxon>Eukaryota</taxon>
        <taxon>Viridiplantae</taxon>
        <taxon>Streptophyta</taxon>
        <taxon>Embryophyta</taxon>
        <taxon>Tracheophyta</taxon>
        <taxon>Spermatophyta</taxon>
        <taxon>Magnoliopsida</taxon>
        <taxon>Liliopsida</taxon>
        <taxon>Asparagales</taxon>
        <taxon>Orchidaceae</taxon>
        <taxon>Orchidoideae</taxon>
        <taxon>Orchideae</taxon>
        <taxon>Orchidinae</taxon>
        <taxon>Platanthera</taxon>
    </lineage>
</organism>
<evidence type="ECO:0000313" key="2">
    <source>
        <dbReference type="Proteomes" id="UP001412067"/>
    </source>
</evidence>